<reference evidence="3" key="1">
    <citation type="submission" date="2016-10" db="EMBL/GenBank/DDBJ databases">
        <authorList>
            <person name="Varghese N."/>
            <person name="Submissions S."/>
        </authorList>
    </citation>
    <scope>NUCLEOTIDE SEQUENCE [LARGE SCALE GENOMIC DNA]</scope>
    <source>
        <strain evidence="3">CGMCC 1.9230</strain>
    </source>
</reference>
<dbReference type="PANTHER" id="PTHR43792">
    <property type="entry name" value="GNAT FAMILY, PUTATIVE (AFU_ORTHOLOGUE AFUA_3G00765)-RELATED-RELATED"/>
    <property type="match status" value="1"/>
</dbReference>
<dbReference type="AlphaFoldDB" id="A0A1H5W5C3"/>
<gene>
    <name evidence="2" type="ORF">SAMN04488130_10440</name>
</gene>
<proteinExistence type="predicted"/>
<dbReference type="InterPro" id="IPR051531">
    <property type="entry name" value="N-acetyltransferase"/>
</dbReference>
<keyword evidence="2" id="KW-0808">Transferase</keyword>
<protein>
    <submittedName>
        <fullName evidence="2">Protein N-acetyltransferase, RimJ/RimL family</fullName>
    </submittedName>
</protein>
<dbReference type="EMBL" id="FNVP01000004">
    <property type="protein sequence ID" value="SEF94017.1"/>
    <property type="molecule type" value="Genomic_DNA"/>
</dbReference>
<dbReference type="PROSITE" id="PS51186">
    <property type="entry name" value="GNAT"/>
    <property type="match status" value="1"/>
</dbReference>
<organism evidence="2 3">
    <name type="scientific">Flavobacterium urumqiense</name>
    <dbReference type="NCBI Taxonomy" id="935224"/>
    <lineage>
        <taxon>Bacteria</taxon>
        <taxon>Pseudomonadati</taxon>
        <taxon>Bacteroidota</taxon>
        <taxon>Flavobacteriia</taxon>
        <taxon>Flavobacteriales</taxon>
        <taxon>Flavobacteriaceae</taxon>
        <taxon>Flavobacterium</taxon>
    </lineage>
</organism>
<dbReference type="Gene3D" id="3.40.630.30">
    <property type="match status" value="1"/>
</dbReference>
<name>A0A1H5W5C3_9FLAO</name>
<feature type="domain" description="N-acetyltransferase" evidence="1">
    <location>
        <begin position="33"/>
        <end position="197"/>
    </location>
</feature>
<evidence type="ECO:0000313" key="3">
    <source>
        <dbReference type="Proteomes" id="UP000236737"/>
    </source>
</evidence>
<dbReference type="GO" id="GO:0016747">
    <property type="term" value="F:acyltransferase activity, transferring groups other than amino-acyl groups"/>
    <property type="evidence" value="ECO:0007669"/>
    <property type="project" value="InterPro"/>
</dbReference>
<dbReference type="PANTHER" id="PTHR43792:SF16">
    <property type="entry name" value="N-ACETYLTRANSFERASE DOMAIN-CONTAINING PROTEIN"/>
    <property type="match status" value="1"/>
</dbReference>
<dbReference type="RefSeq" id="WP_341865124.1">
    <property type="nucleotide sequence ID" value="NZ_FNVP01000004.1"/>
</dbReference>
<sequence length="198" mass="23175">MTEQKDAVSIRAKSFTIKFSVKNMNLILVTNRLILREMKLSDAEALFEMESNPKVHHYLWNKPLRNTSEVHSYIEFVRAQYIQNNIGRFVVILKETNELIGWAGLKYNTEMINNKVDFYDIGYRLSEKFWGKGYASEASFAWLDYGFNVMKIKLLEAAAHADNIASNRILQKIGLKMTEQYMEDGVSWNWYELKNPNL</sequence>
<dbReference type="InterPro" id="IPR016181">
    <property type="entry name" value="Acyl_CoA_acyltransferase"/>
</dbReference>
<evidence type="ECO:0000259" key="1">
    <source>
        <dbReference type="PROSITE" id="PS51186"/>
    </source>
</evidence>
<dbReference type="SUPFAM" id="SSF55729">
    <property type="entry name" value="Acyl-CoA N-acyltransferases (Nat)"/>
    <property type="match status" value="1"/>
</dbReference>
<accession>A0A1H5W5C3</accession>
<evidence type="ECO:0000313" key="2">
    <source>
        <dbReference type="EMBL" id="SEF94017.1"/>
    </source>
</evidence>
<dbReference type="Pfam" id="PF13302">
    <property type="entry name" value="Acetyltransf_3"/>
    <property type="match status" value="1"/>
</dbReference>
<dbReference type="InterPro" id="IPR000182">
    <property type="entry name" value="GNAT_dom"/>
</dbReference>
<keyword evidence="3" id="KW-1185">Reference proteome</keyword>
<dbReference type="Proteomes" id="UP000236737">
    <property type="component" value="Unassembled WGS sequence"/>
</dbReference>